<dbReference type="AlphaFoldDB" id="A0AAD7WN60"/>
<evidence type="ECO:0000313" key="1">
    <source>
        <dbReference type="EMBL" id="KAJ8402898.1"/>
    </source>
</evidence>
<dbReference type="InterPro" id="IPR036179">
    <property type="entry name" value="Ig-like_dom_sf"/>
</dbReference>
<gene>
    <name evidence="1" type="ORF">AAFF_G00362120</name>
</gene>
<dbReference type="SUPFAM" id="SSF48726">
    <property type="entry name" value="Immunoglobulin"/>
    <property type="match status" value="1"/>
</dbReference>
<keyword evidence="2" id="KW-1185">Reference proteome</keyword>
<sequence length="104" mass="11779">MNQKLSGATEMMSVNVGDTVMLHCDIKHEKETLWFGQRPNDVPFLSFSAIRKPYDIKELFTQSIVNVDLRYTVVLDVATSSVNLKIENVTESDGVVLLRYLEEG</sequence>
<protein>
    <submittedName>
        <fullName evidence="1">Uncharacterized protein</fullName>
    </submittedName>
</protein>
<dbReference type="EMBL" id="JAINUG010000061">
    <property type="protein sequence ID" value="KAJ8402898.1"/>
    <property type="molecule type" value="Genomic_DNA"/>
</dbReference>
<comment type="caution">
    <text evidence="1">The sequence shown here is derived from an EMBL/GenBank/DDBJ whole genome shotgun (WGS) entry which is preliminary data.</text>
</comment>
<name>A0AAD7WN60_9TELE</name>
<reference evidence="1" key="1">
    <citation type="journal article" date="2023" name="Science">
        <title>Genome structures resolve the early diversification of teleost fishes.</title>
        <authorList>
            <person name="Parey E."/>
            <person name="Louis A."/>
            <person name="Montfort J."/>
            <person name="Bouchez O."/>
            <person name="Roques C."/>
            <person name="Iampietro C."/>
            <person name="Lluch J."/>
            <person name="Castinel A."/>
            <person name="Donnadieu C."/>
            <person name="Desvignes T."/>
            <person name="Floi Bucao C."/>
            <person name="Jouanno E."/>
            <person name="Wen M."/>
            <person name="Mejri S."/>
            <person name="Dirks R."/>
            <person name="Jansen H."/>
            <person name="Henkel C."/>
            <person name="Chen W.J."/>
            <person name="Zahm M."/>
            <person name="Cabau C."/>
            <person name="Klopp C."/>
            <person name="Thompson A.W."/>
            <person name="Robinson-Rechavi M."/>
            <person name="Braasch I."/>
            <person name="Lecointre G."/>
            <person name="Bobe J."/>
            <person name="Postlethwait J.H."/>
            <person name="Berthelot C."/>
            <person name="Roest Crollius H."/>
            <person name="Guiguen Y."/>
        </authorList>
    </citation>
    <scope>NUCLEOTIDE SEQUENCE</scope>
    <source>
        <strain evidence="1">NC1722</strain>
    </source>
</reference>
<dbReference type="Proteomes" id="UP001221898">
    <property type="component" value="Unassembled WGS sequence"/>
</dbReference>
<proteinExistence type="predicted"/>
<dbReference type="Gene3D" id="2.60.40.10">
    <property type="entry name" value="Immunoglobulins"/>
    <property type="match status" value="1"/>
</dbReference>
<dbReference type="InterPro" id="IPR013783">
    <property type="entry name" value="Ig-like_fold"/>
</dbReference>
<evidence type="ECO:0000313" key="2">
    <source>
        <dbReference type="Proteomes" id="UP001221898"/>
    </source>
</evidence>
<accession>A0AAD7WN60</accession>
<organism evidence="1 2">
    <name type="scientific">Aldrovandia affinis</name>
    <dbReference type="NCBI Taxonomy" id="143900"/>
    <lineage>
        <taxon>Eukaryota</taxon>
        <taxon>Metazoa</taxon>
        <taxon>Chordata</taxon>
        <taxon>Craniata</taxon>
        <taxon>Vertebrata</taxon>
        <taxon>Euteleostomi</taxon>
        <taxon>Actinopterygii</taxon>
        <taxon>Neopterygii</taxon>
        <taxon>Teleostei</taxon>
        <taxon>Notacanthiformes</taxon>
        <taxon>Halosauridae</taxon>
        <taxon>Aldrovandia</taxon>
    </lineage>
</organism>